<evidence type="ECO:0000259" key="1">
    <source>
        <dbReference type="PROSITE" id="PS51186"/>
    </source>
</evidence>
<dbReference type="STRING" id="1225564.AA309_09560"/>
<name>A0A0H1RDS8_9HYPH</name>
<dbReference type="InterPro" id="IPR000182">
    <property type="entry name" value="GNAT_dom"/>
</dbReference>
<feature type="domain" description="N-acetyltransferase" evidence="1">
    <location>
        <begin position="49"/>
        <end position="182"/>
    </location>
</feature>
<protein>
    <submittedName>
        <fullName evidence="2">GCN5 family acetyltransferase</fullName>
    </submittedName>
</protein>
<dbReference type="CDD" id="cd04301">
    <property type="entry name" value="NAT_SF"/>
    <property type="match status" value="1"/>
</dbReference>
<dbReference type="PATRIC" id="fig|1225564.3.peg.2546"/>
<evidence type="ECO:0000313" key="3">
    <source>
        <dbReference type="Proteomes" id="UP000035489"/>
    </source>
</evidence>
<dbReference type="AlphaFoldDB" id="A0A0H1RDS8"/>
<dbReference type="Gene3D" id="3.40.630.30">
    <property type="match status" value="1"/>
</dbReference>
<sequence>MLNLDGYTDLPPRKIAAIVTYLEMRSPPPASPAPIPDGWSLQPLNKHRDRYRTLYRRIGESWLWFSRVVMPDEELAGILNDPKVEACALNDGKDDIGLLELDFRPQGEAELTFLGLVPGVIGKGAGRALMDEAIRRAFAQPISRFFVHTCSLDHPGALSFYMRSGFTPYRRAIEVVDDPRIQGFLPRECAPQVPVLD</sequence>
<organism evidence="2 3">
    <name type="scientific">Microvirga vignae</name>
    <dbReference type="NCBI Taxonomy" id="1225564"/>
    <lineage>
        <taxon>Bacteria</taxon>
        <taxon>Pseudomonadati</taxon>
        <taxon>Pseudomonadota</taxon>
        <taxon>Alphaproteobacteria</taxon>
        <taxon>Hyphomicrobiales</taxon>
        <taxon>Methylobacteriaceae</taxon>
        <taxon>Microvirga</taxon>
    </lineage>
</organism>
<dbReference type="InterPro" id="IPR016181">
    <property type="entry name" value="Acyl_CoA_acyltransferase"/>
</dbReference>
<dbReference type="PROSITE" id="PS51186">
    <property type="entry name" value="GNAT"/>
    <property type="match status" value="1"/>
</dbReference>
<reference evidence="2 3" key="1">
    <citation type="submission" date="2015-05" db="EMBL/GenBank/DDBJ databases">
        <title>Draft genome sequence of Microvirga vignae strain BR3299, a novel nitrogen fixing bacteria isolated from Brazil semi-aired region.</title>
        <authorList>
            <person name="Zilli J.E."/>
            <person name="Passos S.R."/>
            <person name="Leite J."/>
            <person name="Baldani J.I."/>
            <person name="Xavier G.R."/>
            <person name="Rumjaneck N.G."/>
            <person name="Simoes-Araujo J.L."/>
        </authorList>
    </citation>
    <scope>NUCLEOTIDE SEQUENCE [LARGE SCALE GENOMIC DNA]</scope>
    <source>
        <strain evidence="2 3">BR3299</strain>
    </source>
</reference>
<gene>
    <name evidence="2" type="ORF">AA309_09560</name>
</gene>
<dbReference type="Proteomes" id="UP000035489">
    <property type="component" value="Unassembled WGS sequence"/>
</dbReference>
<dbReference type="Pfam" id="PF00583">
    <property type="entry name" value="Acetyltransf_1"/>
    <property type="match status" value="1"/>
</dbReference>
<accession>A0A0H1RDS8</accession>
<keyword evidence="3" id="KW-1185">Reference proteome</keyword>
<evidence type="ECO:0000313" key="2">
    <source>
        <dbReference type="EMBL" id="KLK93330.1"/>
    </source>
</evidence>
<proteinExistence type="predicted"/>
<keyword evidence="2" id="KW-0808">Transferase</keyword>
<dbReference type="GO" id="GO:0016747">
    <property type="term" value="F:acyltransferase activity, transferring groups other than amino-acyl groups"/>
    <property type="evidence" value="ECO:0007669"/>
    <property type="project" value="InterPro"/>
</dbReference>
<dbReference type="EMBL" id="LCYG01000021">
    <property type="protein sequence ID" value="KLK93330.1"/>
    <property type="molecule type" value="Genomic_DNA"/>
</dbReference>
<comment type="caution">
    <text evidence="2">The sequence shown here is derived from an EMBL/GenBank/DDBJ whole genome shotgun (WGS) entry which is preliminary data.</text>
</comment>
<dbReference type="SUPFAM" id="SSF55729">
    <property type="entry name" value="Acyl-CoA N-acyltransferases (Nat)"/>
    <property type="match status" value="1"/>
</dbReference>